<dbReference type="InterPro" id="IPR000092">
    <property type="entry name" value="Polyprenyl_synt"/>
</dbReference>
<dbReference type="EMBL" id="SSMQ01000104">
    <property type="protein sequence ID" value="TKC94706.1"/>
    <property type="molecule type" value="Genomic_DNA"/>
</dbReference>
<dbReference type="Gene3D" id="1.10.600.10">
    <property type="entry name" value="Farnesyl Diphosphate Synthase"/>
    <property type="match status" value="1"/>
</dbReference>
<keyword evidence="4" id="KW-0479">Metal-binding</keyword>
<keyword evidence="3 6" id="KW-0808">Transferase</keyword>
<dbReference type="Proteomes" id="UP000309215">
    <property type="component" value="Unassembled WGS sequence"/>
</dbReference>
<comment type="similarity">
    <text evidence="2 6">Belongs to the FPP/GGPP synthase family.</text>
</comment>
<dbReference type="SFLD" id="SFLDG01017">
    <property type="entry name" value="Polyprenyl_Transferase_Like"/>
    <property type="match status" value="1"/>
</dbReference>
<proteinExistence type="inferred from homology"/>
<dbReference type="PROSITE" id="PS00444">
    <property type="entry name" value="POLYPRENYL_SYNTHASE_2"/>
    <property type="match status" value="1"/>
</dbReference>
<name>A0A4U1IL36_9BACT</name>
<dbReference type="GO" id="GO:0046872">
    <property type="term" value="F:metal ion binding"/>
    <property type="evidence" value="ECO:0007669"/>
    <property type="project" value="UniProtKB-KW"/>
</dbReference>
<evidence type="ECO:0000256" key="2">
    <source>
        <dbReference type="ARBA" id="ARBA00006706"/>
    </source>
</evidence>
<dbReference type="InterPro" id="IPR008949">
    <property type="entry name" value="Isoprenoid_synthase_dom_sf"/>
</dbReference>
<accession>A0A4U1IL36</accession>
<gene>
    <name evidence="8" type="ORF">E8A74_47800</name>
</gene>
<evidence type="ECO:0000256" key="1">
    <source>
        <dbReference type="ARBA" id="ARBA00001946"/>
    </source>
</evidence>
<protein>
    <submittedName>
        <fullName evidence="8">Polyprenyl synthetase family protein</fullName>
    </submittedName>
</protein>
<reference evidence="8 9" key="1">
    <citation type="submission" date="2019-04" db="EMBL/GenBank/DDBJ databases">
        <authorList>
            <person name="Li Y."/>
            <person name="Wang J."/>
        </authorList>
    </citation>
    <scope>NUCLEOTIDE SEQUENCE [LARGE SCALE GENOMIC DNA]</scope>
    <source>
        <strain evidence="8 9">DSM 14668</strain>
    </source>
</reference>
<dbReference type="PANTHER" id="PTHR12001:SF85">
    <property type="entry name" value="SHORT CHAIN ISOPRENYL DIPHOSPHATE SYNTHASE"/>
    <property type="match status" value="1"/>
</dbReference>
<organism evidence="8 9">
    <name type="scientific">Polyangium fumosum</name>
    <dbReference type="NCBI Taxonomy" id="889272"/>
    <lineage>
        <taxon>Bacteria</taxon>
        <taxon>Pseudomonadati</taxon>
        <taxon>Myxococcota</taxon>
        <taxon>Polyangia</taxon>
        <taxon>Polyangiales</taxon>
        <taxon>Polyangiaceae</taxon>
        <taxon>Polyangium</taxon>
    </lineage>
</organism>
<dbReference type="Pfam" id="PF00348">
    <property type="entry name" value="polyprenyl_synt"/>
    <property type="match status" value="1"/>
</dbReference>
<dbReference type="AlphaFoldDB" id="A0A4U1IL36"/>
<evidence type="ECO:0000256" key="4">
    <source>
        <dbReference type="ARBA" id="ARBA00022723"/>
    </source>
</evidence>
<dbReference type="SFLD" id="SFLDS00005">
    <property type="entry name" value="Isoprenoid_Synthase_Type_I"/>
    <property type="match status" value="1"/>
</dbReference>
<keyword evidence="9" id="KW-1185">Reference proteome</keyword>
<dbReference type="InterPro" id="IPR033749">
    <property type="entry name" value="Polyprenyl_synt_CS"/>
</dbReference>
<keyword evidence="5" id="KW-0460">Magnesium</keyword>
<evidence type="ECO:0000256" key="5">
    <source>
        <dbReference type="ARBA" id="ARBA00022842"/>
    </source>
</evidence>
<dbReference type="PROSITE" id="PS00723">
    <property type="entry name" value="POLYPRENYL_SYNTHASE_1"/>
    <property type="match status" value="1"/>
</dbReference>
<evidence type="ECO:0000313" key="8">
    <source>
        <dbReference type="EMBL" id="TKC94706.1"/>
    </source>
</evidence>
<dbReference type="GO" id="GO:0008299">
    <property type="term" value="P:isoprenoid biosynthetic process"/>
    <property type="evidence" value="ECO:0007669"/>
    <property type="project" value="InterPro"/>
</dbReference>
<evidence type="ECO:0000256" key="6">
    <source>
        <dbReference type="RuleBase" id="RU004466"/>
    </source>
</evidence>
<sequence length="438" mass="46954">MCRTDGAIPSVDGRGHRASPSRLYQSQLQKCPKFDGRAGGRMAFALINARGTTSPEPAQRSDDAGRRIVSTRSFTSAASKAFTPLSCEDAQRAYLEEIELRLGRGFVAAGLVREMIEYQLMTGGKRVRALLPVWICVNMGGRAEAALDLGVGLELLHNATLIHDDLQDGDAYRRGQPAIWRRWGKAQAINAGDALFFEAFRCFARAPAGPRLLETMTAAMVRLAEGQSMEFQLQLAQDHPHALPPTLRTWEEVARRKTGMLFAACLRAGAAAAEQDEPTVQAAGDYGEALGLLFQLQDDYLDLIGDKGRHGRGSDLVEGKLSFPVLWAYEHGAAEAVAPLRALFAFPREERTAARVSEAIAALQWSGALAATAAWLGAAAEAAQAHMFSAVIPGWIDRCLAPVAHAMPPAGASAPTDVGAAAWFAPRSGDQAIADVVP</sequence>
<comment type="caution">
    <text evidence="8">The sequence shown here is derived from an EMBL/GenBank/DDBJ whole genome shotgun (WGS) entry which is preliminary data.</text>
</comment>
<dbReference type="SUPFAM" id="SSF48576">
    <property type="entry name" value="Terpenoid synthases"/>
    <property type="match status" value="1"/>
</dbReference>
<dbReference type="GO" id="GO:0004659">
    <property type="term" value="F:prenyltransferase activity"/>
    <property type="evidence" value="ECO:0007669"/>
    <property type="project" value="InterPro"/>
</dbReference>
<dbReference type="OrthoDB" id="9805316at2"/>
<evidence type="ECO:0000256" key="3">
    <source>
        <dbReference type="ARBA" id="ARBA00022679"/>
    </source>
</evidence>
<comment type="cofactor">
    <cofactor evidence="1">
        <name>Mg(2+)</name>
        <dbReference type="ChEBI" id="CHEBI:18420"/>
    </cofactor>
</comment>
<evidence type="ECO:0000256" key="7">
    <source>
        <dbReference type="SAM" id="MobiDB-lite"/>
    </source>
</evidence>
<feature type="region of interest" description="Disordered" evidence="7">
    <location>
        <begin position="1"/>
        <end position="22"/>
    </location>
</feature>
<dbReference type="CDD" id="cd00685">
    <property type="entry name" value="Trans_IPPS_HT"/>
    <property type="match status" value="1"/>
</dbReference>
<dbReference type="PANTHER" id="PTHR12001">
    <property type="entry name" value="GERANYLGERANYL PYROPHOSPHATE SYNTHASE"/>
    <property type="match status" value="1"/>
</dbReference>
<evidence type="ECO:0000313" key="9">
    <source>
        <dbReference type="Proteomes" id="UP000309215"/>
    </source>
</evidence>